<dbReference type="PROSITE" id="PS50975">
    <property type="entry name" value="ATP_GRASP"/>
    <property type="match status" value="1"/>
</dbReference>
<keyword evidence="6 13" id="KW-0067">ATP-binding</keyword>
<feature type="binding site" evidence="12">
    <location>
        <position position="310"/>
    </location>
    <ligand>
        <name>Mg(2+)</name>
        <dbReference type="ChEBI" id="CHEBI:18420"/>
        <label>2</label>
    </ligand>
</feature>
<dbReference type="PATRIC" id="fig|1235802.3.peg.3368"/>
<feature type="domain" description="ATP-grasp" evidence="14">
    <location>
        <begin position="147"/>
        <end position="343"/>
    </location>
</feature>
<evidence type="ECO:0000256" key="1">
    <source>
        <dbReference type="ARBA" id="ARBA00004496"/>
    </source>
</evidence>
<dbReference type="Gene3D" id="3.40.50.20">
    <property type="match status" value="1"/>
</dbReference>
<dbReference type="UniPathway" id="UPA00219"/>
<evidence type="ECO:0000256" key="4">
    <source>
        <dbReference type="ARBA" id="ARBA00022598"/>
    </source>
</evidence>
<evidence type="ECO:0000313" key="15">
    <source>
        <dbReference type="EMBL" id="EMZ24500.1"/>
    </source>
</evidence>
<comment type="catalytic activity">
    <reaction evidence="10">
        <text>2 D-alanine + ATP = D-alanyl-D-alanine + ADP + phosphate + H(+)</text>
        <dbReference type="Rhea" id="RHEA:11224"/>
        <dbReference type="ChEBI" id="CHEBI:15378"/>
        <dbReference type="ChEBI" id="CHEBI:30616"/>
        <dbReference type="ChEBI" id="CHEBI:43474"/>
        <dbReference type="ChEBI" id="CHEBI:57416"/>
        <dbReference type="ChEBI" id="CHEBI:57822"/>
        <dbReference type="ChEBI" id="CHEBI:456216"/>
        <dbReference type="EC" id="6.3.2.4"/>
    </reaction>
</comment>
<dbReference type="eggNOG" id="COG1181">
    <property type="taxonomic scope" value="Bacteria"/>
</dbReference>
<keyword evidence="9 10" id="KW-0961">Cell wall biogenesis/degradation</keyword>
<keyword evidence="7 10" id="KW-0133">Cell shape</keyword>
<dbReference type="NCBIfam" id="TIGR01205">
    <property type="entry name" value="D_ala_D_alaTIGR"/>
    <property type="match status" value="1"/>
</dbReference>
<dbReference type="PROSITE" id="PS00843">
    <property type="entry name" value="DALA_DALA_LIGASE_1"/>
    <property type="match status" value="1"/>
</dbReference>
<evidence type="ECO:0000256" key="3">
    <source>
        <dbReference type="ARBA" id="ARBA00022490"/>
    </source>
</evidence>
<dbReference type="InterPro" id="IPR013815">
    <property type="entry name" value="ATP_grasp_subdomain_1"/>
</dbReference>
<evidence type="ECO:0000256" key="6">
    <source>
        <dbReference type="ARBA" id="ARBA00022840"/>
    </source>
</evidence>
<evidence type="ECO:0000256" key="12">
    <source>
        <dbReference type="PIRSR" id="PIRSR039102-3"/>
    </source>
</evidence>
<comment type="caution">
    <text evidence="15">The sequence shown here is derived from an EMBL/GenBank/DDBJ whole genome shotgun (WGS) entry which is preliminary data.</text>
</comment>
<dbReference type="GO" id="GO:0008716">
    <property type="term" value="F:D-alanine-D-alanine ligase activity"/>
    <property type="evidence" value="ECO:0007669"/>
    <property type="project" value="UniProtKB-UniRule"/>
</dbReference>
<dbReference type="InterPro" id="IPR000291">
    <property type="entry name" value="D-Ala_lig_Van_CS"/>
</dbReference>
<organism evidence="15 16">
    <name type="scientific">Eubacterium plexicaudatum ASF492</name>
    <dbReference type="NCBI Taxonomy" id="1235802"/>
    <lineage>
        <taxon>Bacteria</taxon>
        <taxon>Bacillati</taxon>
        <taxon>Bacillota</taxon>
        <taxon>Clostridia</taxon>
        <taxon>Eubacteriales</taxon>
        <taxon>Eubacteriaceae</taxon>
        <taxon>Eubacterium</taxon>
    </lineage>
</organism>
<dbReference type="Gene3D" id="3.30.1490.20">
    <property type="entry name" value="ATP-grasp fold, A domain"/>
    <property type="match status" value="1"/>
</dbReference>
<evidence type="ECO:0000256" key="2">
    <source>
        <dbReference type="ARBA" id="ARBA00010871"/>
    </source>
</evidence>
<dbReference type="NCBIfam" id="NF002378">
    <property type="entry name" value="PRK01372.1"/>
    <property type="match status" value="1"/>
</dbReference>
<comment type="function">
    <text evidence="10">Cell wall formation.</text>
</comment>
<keyword evidence="12" id="KW-0479">Metal-binding</keyword>
<evidence type="ECO:0000256" key="8">
    <source>
        <dbReference type="ARBA" id="ARBA00022984"/>
    </source>
</evidence>
<dbReference type="EC" id="6.3.2.4" evidence="10"/>
<dbReference type="PANTHER" id="PTHR23132">
    <property type="entry name" value="D-ALANINE--D-ALANINE LIGASE"/>
    <property type="match status" value="1"/>
</dbReference>
<dbReference type="GO" id="GO:0008360">
    <property type="term" value="P:regulation of cell shape"/>
    <property type="evidence" value="ECO:0007669"/>
    <property type="project" value="UniProtKB-KW"/>
</dbReference>
<evidence type="ECO:0000256" key="11">
    <source>
        <dbReference type="PIRSR" id="PIRSR039102-1"/>
    </source>
</evidence>
<keyword evidence="16" id="KW-1185">Reference proteome</keyword>
<dbReference type="GO" id="GO:0009252">
    <property type="term" value="P:peptidoglycan biosynthetic process"/>
    <property type="evidence" value="ECO:0007669"/>
    <property type="project" value="UniProtKB-UniRule"/>
</dbReference>
<name>N2AED6_9FIRM</name>
<evidence type="ECO:0000256" key="13">
    <source>
        <dbReference type="PROSITE-ProRule" id="PRU00409"/>
    </source>
</evidence>
<keyword evidence="3 10" id="KW-0963">Cytoplasm</keyword>
<dbReference type="SUPFAM" id="SSF56059">
    <property type="entry name" value="Glutathione synthetase ATP-binding domain-like"/>
    <property type="match status" value="1"/>
</dbReference>
<dbReference type="Proteomes" id="UP000012589">
    <property type="component" value="Unassembled WGS sequence"/>
</dbReference>
<dbReference type="GO" id="GO:0071555">
    <property type="term" value="P:cell wall organization"/>
    <property type="evidence" value="ECO:0007669"/>
    <property type="project" value="UniProtKB-KW"/>
</dbReference>
<dbReference type="InterPro" id="IPR016185">
    <property type="entry name" value="PreATP-grasp_dom_sf"/>
</dbReference>
<dbReference type="PIRSF" id="PIRSF039102">
    <property type="entry name" value="Ddl/VanB"/>
    <property type="match status" value="1"/>
</dbReference>
<accession>N2AED6</accession>
<keyword evidence="12" id="KW-0464">Manganese</keyword>
<evidence type="ECO:0000256" key="9">
    <source>
        <dbReference type="ARBA" id="ARBA00023316"/>
    </source>
</evidence>
<protein>
    <recommendedName>
        <fullName evidence="10">D-alanine--D-alanine ligase</fullName>
        <ecNumber evidence="10">6.3.2.4</ecNumber>
    </recommendedName>
    <alternativeName>
        <fullName evidence="10">D-Ala-D-Ala ligase</fullName>
    </alternativeName>
    <alternativeName>
        <fullName evidence="10">D-alanylalanine synthetase</fullName>
    </alternativeName>
</protein>
<dbReference type="OrthoDB" id="9813261at2"/>
<dbReference type="AlphaFoldDB" id="N2AED6"/>
<dbReference type="InterPro" id="IPR011127">
    <property type="entry name" value="Dala_Dala_lig_N"/>
</dbReference>
<evidence type="ECO:0000256" key="10">
    <source>
        <dbReference type="HAMAP-Rule" id="MF_00047"/>
    </source>
</evidence>
<dbReference type="STRING" id="1235802.C823_03185"/>
<dbReference type="PANTHER" id="PTHR23132:SF23">
    <property type="entry name" value="D-ALANINE--D-ALANINE LIGASE B"/>
    <property type="match status" value="1"/>
</dbReference>
<evidence type="ECO:0000313" key="16">
    <source>
        <dbReference type="Proteomes" id="UP000012589"/>
    </source>
</evidence>
<dbReference type="InterPro" id="IPR011761">
    <property type="entry name" value="ATP-grasp"/>
</dbReference>
<dbReference type="HAMAP" id="MF_00047">
    <property type="entry name" value="Dala_Dala_lig"/>
    <property type="match status" value="1"/>
</dbReference>
<dbReference type="GO" id="GO:0005524">
    <property type="term" value="F:ATP binding"/>
    <property type="evidence" value="ECO:0007669"/>
    <property type="project" value="UniProtKB-UniRule"/>
</dbReference>
<proteinExistence type="inferred from homology"/>
<dbReference type="HOGENOM" id="CLU_039268_1_1_9"/>
<keyword evidence="5 13" id="KW-0547">Nucleotide-binding</keyword>
<comment type="similarity">
    <text evidence="2 10">Belongs to the D-alanine--D-alanine ligase family.</text>
</comment>
<comment type="cofactor">
    <cofactor evidence="12">
        <name>Mg(2+)</name>
        <dbReference type="ChEBI" id="CHEBI:18420"/>
    </cofactor>
    <cofactor evidence="12">
        <name>Mn(2+)</name>
        <dbReference type="ChEBI" id="CHEBI:29035"/>
    </cofactor>
    <text evidence="12">Binds 2 magnesium or manganese ions per subunit.</text>
</comment>
<keyword evidence="4 10" id="KW-0436">Ligase</keyword>
<evidence type="ECO:0000256" key="7">
    <source>
        <dbReference type="ARBA" id="ARBA00022960"/>
    </source>
</evidence>
<feature type="binding site" evidence="12">
    <location>
        <position position="310"/>
    </location>
    <ligand>
        <name>Mg(2+)</name>
        <dbReference type="ChEBI" id="CHEBI:18420"/>
        <label>1</label>
    </ligand>
</feature>
<comment type="subcellular location">
    <subcellularLocation>
        <location evidence="1 10">Cytoplasm</location>
    </subcellularLocation>
</comment>
<feature type="binding site" evidence="12">
    <location>
        <position position="297"/>
    </location>
    <ligand>
        <name>Mg(2+)</name>
        <dbReference type="ChEBI" id="CHEBI:18420"/>
        <label>1</label>
    </ligand>
</feature>
<dbReference type="InterPro" id="IPR005905">
    <property type="entry name" value="D_ala_D_ala"/>
</dbReference>
<dbReference type="InterPro" id="IPR011095">
    <property type="entry name" value="Dala_Dala_lig_C"/>
</dbReference>
<dbReference type="GO" id="GO:0046872">
    <property type="term" value="F:metal ion binding"/>
    <property type="evidence" value="ECO:0007669"/>
    <property type="project" value="UniProtKB-KW"/>
</dbReference>
<reference evidence="15 16" key="1">
    <citation type="journal article" date="2014" name="Genome Announc.">
        <title>Draft genome sequences of the altered schaedler flora, a defined bacterial community from gnotobiotic mice.</title>
        <authorList>
            <person name="Wannemuehler M.J."/>
            <person name="Overstreet A.M."/>
            <person name="Ward D.V."/>
            <person name="Phillips G.J."/>
        </authorList>
    </citation>
    <scope>NUCLEOTIDE SEQUENCE [LARGE SCALE GENOMIC DNA]</scope>
    <source>
        <strain evidence="15 16">ASF492</strain>
    </source>
</reference>
<dbReference type="SUPFAM" id="SSF52440">
    <property type="entry name" value="PreATP-grasp domain"/>
    <property type="match status" value="1"/>
</dbReference>
<keyword evidence="8 10" id="KW-0573">Peptidoglycan synthesis</keyword>
<dbReference type="Pfam" id="PF01820">
    <property type="entry name" value="Dala_Dala_lig_N"/>
    <property type="match status" value="1"/>
</dbReference>
<feature type="active site" evidence="11">
    <location>
        <position position="190"/>
    </location>
</feature>
<evidence type="ECO:0000259" key="14">
    <source>
        <dbReference type="PROSITE" id="PS50975"/>
    </source>
</evidence>
<gene>
    <name evidence="10" type="primary">ddl</name>
    <name evidence="15" type="ORF">C823_03185</name>
</gene>
<feature type="active site" evidence="11">
    <location>
        <position position="13"/>
    </location>
</feature>
<feature type="active site" evidence="11">
    <location>
        <position position="321"/>
    </location>
</feature>
<evidence type="ECO:0000256" key="5">
    <source>
        <dbReference type="ARBA" id="ARBA00022741"/>
    </source>
</evidence>
<dbReference type="Gene3D" id="3.30.470.20">
    <property type="entry name" value="ATP-grasp fold, B domain"/>
    <property type="match status" value="1"/>
</dbReference>
<sequence>MKIVVLAGGLSTERNVSLSTGCMVSAALRRKGHQVLLLDVYMGYGKAGDDLTDIFQTASETEVSISGIPETAPDLAKVKAMREDRSDCFFGPNIIELCRMADIVFLALHGENGEDGRIQATFDLFGIRYTGSSYLSSAIAMNKRLSKRFFAEHDIPTPKGISMKKSKRIADFSHTGLSLPCIVKPCCGGSSVGISIIRTPQEYETALDEAFRLEEEVIVEEYIQGREFSVAVIESEALPVIEIAPLEGFYDYKNKYKAGSTIETCPADLPPAIFRQIQQYAVAAAKALELDTYCRIDFMLSESEQIYCLEANTLPGMTPTSLLPQEAQAIGITFEDLCERLIRISLKNNK</sequence>
<feature type="binding site" evidence="12">
    <location>
        <position position="312"/>
    </location>
    <ligand>
        <name>Mg(2+)</name>
        <dbReference type="ChEBI" id="CHEBI:18420"/>
        <label>2</label>
    </ligand>
</feature>
<dbReference type="GO" id="GO:0005737">
    <property type="term" value="C:cytoplasm"/>
    <property type="evidence" value="ECO:0007669"/>
    <property type="project" value="UniProtKB-SubCell"/>
</dbReference>
<dbReference type="Pfam" id="PF07478">
    <property type="entry name" value="Dala_Dala_lig_C"/>
    <property type="match status" value="1"/>
</dbReference>
<dbReference type="EMBL" id="AQFT01000096">
    <property type="protein sequence ID" value="EMZ24500.1"/>
    <property type="molecule type" value="Genomic_DNA"/>
</dbReference>
<keyword evidence="12" id="KW-0460">Magnesium</keyword>
<comment type="pathway">
    <text evidence="10">Cell wall biogenesis; peptidoglycan biosynthesis.</text>
</comment>